<name>A0A4R2GWA9_9HYPH</name>
<feature type="chain" id="PRO_5020711897" description="Lipoprotein" evidence="1">
    <location>
        <begin position="20"/>
        <end position="65"/>
    </location>
</feature>
<reference evidence="2 3" key="1">
    <citation type="submission" date="2019-03" db="EMBL/GenBank/DDBJ databases">
        <title>Genomic Encyclopedia of Type Strains, Phase IV (KMG-IV): sequencing the most valuable type-strain genomes for metagenomic binning, comparative biology and taxonomic classification.</title>
        <authorList>
            <person name="Goeker M."/>
        </authorList>
    </citation>
    <scope>NUCLEOTIDE SEQUENCE [LARGE SCALE GENOMIC DNA]</scope>
    <source>
        <strain evidence="2 3">DSM 22958</strain>
    </source>
</reference>
<dbReference type="PROSITE" id="PS51257">
    <property type="entry name" value="PROKAR_LIPOPROTEIN"/>
    <property type="match status" value="1"/>
</dbReference>
<feature type="signal peptide" evidence="1">
    <location>
        <begin position="1"/>
        <end position="19"/>
    </location>
</feature>
<gene>
    <name evidence="2" type="ORF">EV666_10229</name>
</gene>
<organism evidence="2 3">
    <name type="scientific">Camelimonas lactis</name>
    <dbReference type="NCBI Taxonomy" id="659006"/>
    <lineage>
        <taxon>Bacteria</taxon>
        <taxon>Pseudomonadati</taxon>
        <taxon>Pseudomonadota</taxon>
        <taxon>Alphaproteobacteria</taxon>
        <taxon>Hyphomicrobiales</taxon>
        <taxon>Chelatococcaceae</taxon>
        <taxon>Camelimonas</taxon>
    </lineage>
</organism>
<protein>
    <recommendedName>
        <fullName evidence="4">Lipoprotein</fullName>
    </recommendedName>
</protein>
<keyword evidence="1" id="KW-0732">Signal</keyword>
<proteinExistence type="predicted"/>
<evidence type="ECO:0008006" key="4">
    <source>
        <dbReference type="Google" id="ProtNLM"/>
    </source>
</evidence>
<sequence length="65" mass="7056">MTRTALMLTLAVVLPTLLAGCNRTAGVGIEATCAQWRAISWSQHDTPETIDGVKGNNARRKAWCE</sequence>
<evidence type="ECO:0000313" key="3">
    <source>
        <dbReference type="Proteomes" id="UP000294881"/>
    </source>
</evidence>
<dbReference type="Proteomes" id="UP000294881">
    <property type="component" value="Unassembled WGS sequence"/>
</dbReference>
<keyword evidence="3" id="KW-1185">Reference proteome</keyword>
<comment type="caution">
    <text evidence="2">The sequence shown here is derived from an EMBL/GenBank/DDBJ whole genome shotgun (WGS) entry which is preliminary data.</text>
</comment>
<evidence type="ECO:0000256" key="1">
    <source>
        <dbReference type="SAM" id="SignalP"/>
    </source>
</evidence>
<accession>A0A4R2GWA9</accession>
<dbReference type="EMBL" id="SLWL01000002">
    <property type="protein sequence ID" value="TCO15054.1"/>
    <property type="molecule type" value="Genomic_DNA"/>
</dbReference>
<evidence type="ECO:0000313" key="2">
    <source>
        <dbReference type="EMBL" id="TCO15054.1"/>
    </source>
</evidence>
<dbReference type="AlphaFoldDB" id="A0A4R2GWA9"/>